<evidence type="ECO:0000256" key="1">
    <source>
        <dbReference type="PROSITE-ProRule" id="PRU00489"/>
    </source>
</evidence>
<organism evidence="3 4">
    <name type="scientific">Chaetomium strumarium</name>
    <dbReference type="NCBI Taxonomy" id="1170767"/>
    <lineage>
        <taxon>Eukaryota</taxon>
        <taxon>Fungi</taxon>
        <taxon>Dikarya</taxon>
        <taxon>Ascomycota</taxon>
        <taxon>Pezizomycotina</taxon>
        <taxon>Sordariomycetes</taxon>
        <taxon>Sordariomycetidae</taxon>
        <taxon>Sordariales</taxon>
        <taxon>Chaetomiaceae</taxon>
        <taxon>Chaetomium</taxon>
    </lineage>
</organism>
<dbReference type="AlphaFoldDB" id="A0AAJ0M2Z0"/>
<evidence type="ECO:0000256" key="2">
    <source>
        <dbReference type="SAM" id="MobiDB-lite"/>
    </source>
</evidence>
<accession>A0AAJ0M2Z0</accession>
<dbReference type="SUPFAM" id="SSF53335">
    <property type="entry name" value="S-adenosyl-L-methionine-dependent methyltransferases"/>
    <property type="match status" value="1"/>
</dbReference>
<dbReference type="RefSeq" id="XP_062722803.1">
    <property type="nucleotide sequence ID" value="XM_062865431.1"/>
</dbReference>
<dbReference type="Proteomes" id="UP001273166">
    <property type="component" value="Unassembled WGS sequence"/>
</dbReference>
<dbReference type="GO" id="GO:0032259">
    <property type="term" value="P:methylation"/>
    <property type="evidence" value="ECO:0007669"/>
    <property type="project" value="InterPro"/>
</dbReference>
<dbReference type="InterPro" id="IPR002052">
    <property type="entry name" value="DNA_methylase_N6_adenine_CS"/>
</dbReference>
<dbReference type="EMBL" id="JAUDZG010000003">
    <property type="protein sequence ID" value="KAK3307023.1"/>
    <property type="molecule type" value="Genomic_DNA"/>
</dbReference>
<dbReference type="PANTHER" id="PTHR12829">
    <property type="entry name" value="N6-ADENOSINE-METHYLTRANSFERASE"/>
    <property type="match status" value="1"/>
</dbReference>
<dbReference type="PANTHER" id="PTHR12829:SF4">
    <property type="entry name" value="N(6)-ADENINE-SPECIFIC METHYLTRANSFERASE METTL4"/>
    <property type="match status" value="1"/>
</dbReference>
<evidence type="ECO:0000313" key="3">
    <source>
        <dbReference type="EMBL" id="KAK3307023.1"/>
    </source>
</evidence>
<reference evidence="3" key="1">
    <citation type="journal article" date="2023" name="Mol. Phylogenet. Evol.">
        <title>Genome-scale phylogeny and comparative genomics of the fungal order Sordariales.</title>
        <authorList>
            <person name="Hensen N."/>
            <person name="Bonometti L."/>
            <person name="Westerberg I."/>
            <person name="Brannstrom I.O."/>
            <person name="Guillou S."/>
            <person name="Cros-Aarteil S."/>
            <person name="Calhoun S."/>
            <person name="Haridas S."/>
            <person name="Kuo A."/>
            <person name="Mondo S."/>
            <person name="Pangilinan J."/>
            <person name="Riley R."/>
            <person name="LaButti K."/>
            <person name="Andreopoulos B."/>
            <person name="Lipzen A."/>
            <person name="Chen C."/>
            <person name="Yan M."/>
            <person name="Daum C."/>
            <person name="Ng V."/>
            <person name="Clum A."/>
            <person name="Steindorff A."/>
            <person name="Ohm R.A."/>
            <person name="Martin F."/>
            <person name="Silar P."/>
            <person name="Natvig D.O."/>
            <person name="Lalanne C."/>
            <person name="Gautier V."/>
            <person name="Ament-Velasquez S.L."/>
            <person name="Kruys A."/>
            <person name="Hutchinson M.I."/>
            <person name="Powell A.J."/>
            <person name="Barry K."/>
            <person name="Miller A.N."/>
            <person name="Grigoriev I.V."/>
            <person name="Debuchy R."/>
            <person name="Gladieux P."/>
            <person name="Hiltunen Thoren M."/>
            <person name="Johannesson H."/>
        </authorList>
    </citation>
    <scope>NUCLEOTIDE SEQUENCE</scope>
    <source>
        <strain evidence="3">CBS 333.67</strain>
    </source>
</reference>
<proteinExistence type="inferred from homology"/>
<feature type="region of interest" description="Disordered" evidence="2">
    <location>
        <begin position="26"/>
        <end position="74"/>
    </location>
</feature>
<name>A0AAJ0M2Z0_9PEZI</name>
<reference evidence="3" key="2">
    <citation type="submission" date="2023-06" db="EMBL/GenBank/DDBJ databases">
        <authorList>
            <consortium name="Lawrence Berkeley National Laboratory"/>
            <person name="Mondo S.J."/>
            <person name="Hensen N."/>
            <person name="Bonometti L."/>
            <person name="Westerberg I."/>
            <person name="Brannstrom I.O."/>
            <person name="Guillou S."/>
            <person name="Cros-Aarteil S."/>
            <person name="Calhoun S."/>
            <person name="Haridas S."/>
            <person name="Kuo A."/>
            <person name="Pangilinan J."/>
            <person name="Riley R."/>
            <person name="Labutti K."/>
            <person name="Andreopoulos B."/>
            <person name="Lipzen A."/>
            <person name="Chen C."/>
            <person name="Yanf M."/>
            <person name="Daum C."/>
            <person name="Ng V."/>
            <person name="Clum A."/>
            <person name="Steindorff A."/>
            <person name="Ohm R."/>
            <person name="Martin F."/>
            <person name="Silar P."/>
            <person name="Natvig D."/>
            <person name="Lalanne C."/>
            <person name="Gautier V."/>
            <person name="Ament-Velasquez S.L."/>
            <person name="Kruys A."/>
            <person name="Hutchinson M.I."/>
            <person name="Powell A.J."/>
            <person name="Barry K."/>
            <person name="Miller A.N."/>
            <person name="Grigoriev I.V."/>
            <person name="Debuchy R."/>
            <person name="Gladieux P."/>
            <person name="Thoren M.H."/>
            <person name="Johannesson H."/>
        </authorList>
    </citation>
    <scope>NUCLEOTIDE SEQUENCE</scope>
    <source>
        <strain evidence="3">CBS 333.67</strain>
    </source>
</reference>
<dbReference type="Pfam" id="PF05063">
    <property type="entry name" value="MT-A70"/>
    <property type="match status" value="1"/>
</dbReference>
<keyword evidence="4" id="KW-1185">Reference proteome</keyword>
<protein>
    <submittedName>
        <fullName evidence="3">MT-A70-domain-containing protein</fullName>
    </submittedName>
</protein>
<dbReference type="GO" id="GO:0003676">
    <property type="term" value="F:nucleic acid binding"/>
    <property type="evidence" value="ECO:0007669"/>
    <property type="project" value="InterPro"/>
</dbReference>
<dbReference type="InterPro" id="IPR007757">
    <property type="entry name" value="MT-A70-like"/>
</dbReference>
<sequence>MTASCILWQNDRKTVVLLDLPRSIEEAQVPSSELSGADGETPKELRRLISAPPPACPFPTPEPRAGGRGQPASSPSAQVAELMTRAAVESALEEINRSYGGPWSLPRISAPPAKHQVSSNAPSSPPSPAIAAETSSTTPDPSLYYLPPNCHPVLGTVSSHTTAFLSLTAPQQFNLIVLDPPWPNRSAKRKRAGPGAYSPASDLTSIRRLLSQIPVASRLAPGGLVAVWVTNAARFCELLTTPQTGVFAEWDVELIGEWTWLKVTTSGEPVVPVESGWRKPWERLLIARKRGDAGAGERGGEGMRRGALEGKVVVAVPDTHSRKPNLRCLFEEILPAPYEALELFARNLTAGWWAWGDDVLLFQRREFWVDRGEQESCDKL</sequence>
<dbReference type="GO" id="GO:0008168">
    <property type="term" value="F:methyltransferase activity"/>
    <property type="evidence" value="ECO:0007669"/>
    <property type="project" value="InterPro"/>
</dbReference>
<dbReference type="GeneID" id="87884260"/>
<gene>
    <name evidence="3" type="ORF">B0T15DRAFT_413851</name>
</gene>
<evidence type="ECO:0000313" key="4">
    <source>
        <dbReference type="Proteomes" id="UP001273166"/>
    </source>
</evidence>
<feature type="compositionally biased region" description="Pro residues" evidence="2">
    <location>
        <begin position="51"/>
        <end position="62"/>
    </location>
</feature>
<dbReference type="GO" id="GO:0005634">
    <property type="term" value="C:nucleus"/>
    <property type="evidence" value="ECO:0007669"/>
    <property type="project" value="TreeGrafter"/>
</dbReference>
<dbReference type="PROSITE" id="PS00092">
    <property type="entry name" value="N6_MTASE"/>
    <property type="match status" value="1"/>
</dbReference>
<comment type="caution">
    <text evidence="3">The sequence shown here is derived from an EMBL/GenBank/DDBJ whole genome shotgun (WGS) entry which is preliminary data.</text>
</comment>
<dbReference type="InterPro" id="IPR029063">
    <property type="entry name" value="SAM-dependent_MTases_sf"/>
</dbReference>
<feature type="region of interest" description="Disordered" evidence="2">
    <location>
        <begin position="106"/>
        <end position="137"/>
    </location>
</feature>
<comment type="similarity">
    <text evidence="1">Belongs to the MT-A70-like family.</text>
</comment>
<dbReference type="PROSITE" id="PS51143">
    <property type="entry name" value="MT_A70"/>
    <property type="match status" value="1"/>
</dbReference>